<evidence type="ECO:0000259" key="2">
    <source>
        <dbReference type="Pfam" id="PF00501"/>
    </source>
</evidence>
<dbReference type="PANTHER" id="PTHR24096:SF160">
    <property type="entry name" value="4-COUMARATE--COA LIGASE-LIKE 9"/>
    <property type="match status" value="1"/>
</dbReference>
<evidence type="ECO:0000256" key="1">
    <source>
        <dbReference type="ARBA" id="ARBA00022598"/>
    </source>
</evidence>
<reference evidence="3 4" key="1">
    <citation type="submission" date="2020-10" db="EMBL/GenBank/DDBJ databases">
        <title>The Coptis chinensis genome and diversification of protoberbering-type alkaloids.</title>
        <authorList>
            <person name="Wang B."/>
            <person name="Shu S."/>
            <person name="Song C."/>
            <person name="Liu Y."/>
        </authorList>
    </citation>
    <scope>NUCLEOTIDE SEQUENCE [LARGE SCALE GENOMIC DNA]</scope>
    <source>
        <strain evidence="3">HL-2020</strain>
        <tissue evidence="3">Leaf</tissue>
    </source>
</reference>
<protein>
    <recommendedName>
        <fullName evidence="2">AMP-dependent synthetase/ligase domain-containing protein</fullName>
    </recommendedName>
</protein>
<gene>
    <name evidence="3" type="ORF">IFM89_005826</name>
</gene>
<dbReference type="EMBL" id="JADFTS010000009">
    <property type="protein sequence ID" value="KAF9587822.1"/>
    <property type="molecule type" value="Genomic_DNA"/>
</dbReference>
<dbReference type="InterPro" id="IPR042099">
    <property type="entry name" value="ANL_N_sf"/>
</dbReference>
<dbReference type="GO" id="GO:0016405">
    <property type="term" value="F:CoA-ligase activity"/>
    <property type="evidence" value="ECO:0007669"/>
    <property type="project" value="TreeGrafter"/>
</dbReference>
<feature type="domain" description="AMP-dependent synthetase/ligase" evidence="2">
    <location>
        <begin position="48"/>
        <end position="189"/>
    </location>
</feature>
<sequence length="193" mass="20876">MCSCIYLKVPNTQSLRPPVPLPPTNLPISAAQYAFSILTKGVSFSPDSTIALIDSSTGTRLLYSDFLAQIEALATSLRNQYGLKSRDVAFVLSPTSLHVPILYLALLSLCVIVSPANPTSTVSELSRLVSLSKPVIAFATSDTADKLPSLHHGTILLYSTHFYYMLTIPVTGKLNQVEVPVQQNDTAVILDKI</sequence>
<dbReference type="InterPro" id="IPR000873">
    <property type="entry name" value="AMP-dep_synth/lig_dom"/>
</dbReference>
<evidence type="ECO:0000313" key="3">
    <source>
        <dbReference type="EMBL" id="KAF9587822.1"/>
    </source>
</evidence>
<comment type="caution">
    <text evidence="3">The sequence shown here is derived from an EMBL/GenBank/DDBJ whole genome shotgun (WGS) entry which is preliminary data.</text>
</comment>
<dbReference type="AlphaFoldDB" id="A0A835GX95"/>
<dbReference type="Pfam" id="PF00501">
    <property type="entry name" value="AMP-binding"/>
    <property type="match status" value="1"/>
</dbReference>
<evidence type="ECO:0000313" key="4">
    <source>
        <dbReference type="Proteomes" id="UP000631114"/>
    </source>
</evidence>
<name>A0A835GX95_9MAGN</name>
<proteinExistence type="predicted"/>
<accession>A0A835GX95</accession>
<dbReference type="Gene3D" id="3.40.50.12780">
    <property type="entry name" value="N-terminal domain of ligase-like"/>
    <property type="match status" value="1"/>
</dbReference>
<keyword evidence="4" id="KW-1185">Reference proteome</keyword>
<dbReference type="Proteomes" id="UP000631114">
    <property type="component" value="Unassembled WGS sequence"/>
</dbReference>
<dbReference type="SUPFAM" id="SSF56801">
    <property type="entry name" value="Acetyl-CoA synthetase-like"/>
    <property type="match status" value="1"/>
</dbReference>
<dbReference type="PANTHER" id="PTHR24096">
    <property type="entry name" value="LONG-CHAIN-FATTY-ACID--COA LIGASE"/>
    <property type="match status" value="1"/>
</dbReference>
<dbReference type="OrthoDB" id="1743922at2759"/>
<organism evidence="3 4">
    <name type="scientific">Coptis chinensis</name>
    <dbReference type="NCBI Taxonomy" id="261450"/>
    <lineage>
        <taxon>Eukaryota</taxon>
        <taxon>Viridiplantae</taxon>
        <taxon>Streptophyta</taxon>
        <taxon>Embryophyta</taxon>
        <taxon>Tracheophyta</taxon>
        <taxon>Spermatophyta</taxon>
        <taxon>Magnoliopsida</taxon>
        <taxon>Ranunculales</taxon>
        <taxon>Ranunculaceae</taxon>
        <taxon>Coptidoideae</taxon>
        <taxon>Coptis</taxon>
    </lineage>
</organism>
<keyword evidence="1" id="KW-0436">Ligase</keyword>